<evidence type="ECO:0000313" key="4">
    <source>
        <dbReference type="EMBL" id="HGQ18478.1"/>
    </source>
</evidence>
<dbReference type="Gene3D" id="1.10.1530.10">
    <property type="match status" value="1"/>
</dbReference>
<dbReference type="AlphaFoldDB" id="A0A7J3I9C4"/>
<reference evidence="3" key="1">
    <citation type="journal article" date="2020" name="mSystems">
        <title>Genome- and Community-Level Interaction Insights into Carbon Utilization and Element Cycling Functions of Hydrothermarchaeota in Hydrothermal Sediment.</title>
        <authorList>
            <person name="Zhou Z."/>
            <person name="Liu Y."/>
            <person name="Xu W."/>
            <person name="Pan J."/>
            <person name="Luo Z.H."/>
            <person name="Li M."/>
        </authorList>
    </citation>
    <scope>NUCLEOTIDE SEQUENCE [LARGE SCALE GENOMIC DNA]</scope>
    <source>
        <strain evidence="3">SpSt-618</strain>
        <strain evidence="4">SpSt-657</strain>
    </source>
</reference>
<proteinExistence type="inferred from homology"/>
<dbReference type="Pfam" id="PF02615">
    <property type="entry name" value="Ldh_2"/>
    <property type="match status" value="1"/>
</dbReference>
<dbReference type="Gene3D" id="3.30.1370.60">
    <property type="entry name" value="Hypothetical oxidoreductase yiak, domain 2"/>
    <property type="match status" value="1"/>
</dbReference>
<dbReference type="PANTHER" id="PTHR11091">
    <property type="entry name" value="OXIDOREDUCTASE-RELATED"/>
    <property type="match status" value="1"/>
</dbReference>
<dbReference type="InterPro" id="IPR036111">
    <property type="entry name" value="Mal/L-sulfo/L-lacto_DH-like_sf"/>
</dbReference>
<protein>
    <submittedName>
        <fullName evidence="3">Ldh family oxidoreductase</fullName>
    </submittedName>
</protein>
<comment type="similarity">
    <text evidence="1">Belongs to the LDH2/MDH2 oxidoreductase family.</text>
</comment>
<dbReference type="InterPro" id="IPR003767">
    <property type="entry name" value="Malate/L-lactate_DH-like"/>
</dbReference>
<dbReference type="InterPro" id="IPR043144">
    <property type="entry name" value="Mal/L-sulf/L-lact_DH-like_ah"/>
</dbReference>
<name>A0A7J3I9C4_9CREN</name>
<sequence>MTKYVKVSWQDLYKFTAECFIRVGVPVHDAEIIADHLILANLRGVDSHGVIRIPYYIEGIRKGYVKAKVEIKIIREGVATALIDGDNGLGIPIAARAADMAVDKARTVGIAAVAVKNLGHVGMLAYYTLRMARNNLIGLATANGPPFVAPWGGAQRVFGTNPISMAFPFNGKPIVIDMATSSTASFKLRLAALKGEKIPEGIALTRDGKPTTDPREAYEGILLPFGGYKGYAVSLIVEMLSAVLPGGTLSKHVLLHPSTQGGFFTLAINPTMFREYDEYLGDVRNLINIIKSCPPAQGFSEVLIPGEPEDRNYETRIRDGIPIDIETWKSLIEIARELGIAPPTVVQ</sequence>
<dbReference type="EMBL" id="DTBZ01000110">
    <property type="protein sequence ID" value="HGQ18478.1"/>
    <property type="molecule type" value="Genomic_DNA"/>
</dbReference>
<accession>A0A7J3I9C4</accession>
<dbReference type="EMBL" id="DTAI01000219">
    <property type="protein sequence ID" value="HGN37364.1"/>
    <property type="molecule type" value="Genomic_DNA"/>
</dbReference>
<dbReference type="GO" id="GO:0016491">
    <property type="term" value="F:oxidoreductase activity"/>
    <property type="evidence" value="ECO:0007669"/>
    <property type="project" value="UniProtKB-KW"/>
</dbReference>
<dbReference type="SUPFAM" id="SSF89733">
    <property type="entry name" value="L-sulfolactate dehydrogenase-like"/>
    <property type="match status" value="1"/>
</dbReference>
<dbReference type="InterPro" id="IPR043143">
    <property type="entry name" value="Mal/L-sulf/L-lact_DH-like_NADP"/>
</dbReference>
<evidence type="ECO:0000256" key="2">
    <source>
        <dbReference type="ARBA" id="ARBA00023002"/>
    </source>
</evidence>
<organism evidence="3">
    <name type="scientific">Ignisphaera aggregans</name>
    <dbReference type="NCBI Taxonomy" id="334771"/>
    <lineage>
        <taxon>Archaea</taxon>
        <taxon>Thermoproteota</taxon>
        <taxon>Thermoprotei</taxon>
        <taxon>Desulfurococcales</taxon>
        <taxon>Desulfurococcaceae</taxon>
        <taxon>Ignisphaera</taxon>
    </lineage>
</organism>
<evidence type="ECO:0000256" key="1">
    <source>
        <dbReference type="ARBA" id="ARBA00006056"/>
    </source>
</evidence>
<gene>
    <name evidence="3" type="ORF">ENT87_07460</name>
    <name evidence="4" type="ORF">ENU30_05850</name>
</gene>
<keyword evidence="2" id="KW-0560">Oxidoreductase</keyword>
<comment type="caution">
    <text evidence="3">The sequence shown here is derived from an EMBL/GenBank/DDBJ whole genome shotgun (WGS) entry which is preliminary data.</text>
</comment>
<dbReference type="PANTHER" id="PTHR11091:SF0">
    <property type="entry name" value="MALATE DEHYDROGENASE"/>
    <property type="match status" value="1"/>
</dbReference>
<evidence type="ECO:0000313" key="3">
    <source>
        <dbReference type="EMBL" id="HGN37364.1"/>
    </source>
</evidence>